<organism evidence="3">
    <name type="scientific">Melampsora larici-populina (strain 98AG31 / pathotype 3-4-7)</name>
    <name type="common">Poplar leaf rust fungus</name>
    <dbReference type="NCBI Taxonomy" id="747676"/>
    <lineage>
        <taxon>Eukaryota</taxon>
        <taxon>Fungi</taxon>
        <taxon>Dikarya</taxon>
        <taxon>Basidiomycota</taxon>
        <taxon>Pucciniomycotina</taxon>
        <taxon>Pucciniomycetes</taxon>
        <taxon>Pucciniales</taxon>
        <taxon>Melampsoraceae</taxon>
        <taxon>Melampsora</taxon>
    </lineage>
</organism>
<protein>
    <submittedName>
        <fullName evidence="2">Uncharacterized protein</fullName>
    </submittedName>
</protein>
<proteinExistence type="predicted"/>
<accession>F4SCB7</accession>
<dbReference type="HOGENOM" id="CLU_052203_1_1_1"/>
<feature type="compositionally biased region" description="Polar residues" evidence="1">
    <location>
        <begin position="331"/>
        <end position="347"/>
    </location>
</feature>
<feature type="compositionally biased region" description="Basic residues" evidence="1">
    <location>
        <begin position="360"/>
        <end position="369"/>
    </location>
</feature>
<dbReference type="KEGG" id="mlr:MELLADRAFT_84523"/>
<sequence>MRKPATPYNSTFPIYSGFGPSPGRQLPVPHAGNHGLHRAWSLHLWQLRNRDEALIKRNRVLVNPCENEELLEPSVDCVRTVGTFYLSGYFESPGPFNTDQAIQATYRNYYSTITCMGTDGTQLLTNQIEAIGLSTPELQLLPRHIYFLRGEFFPTTRLNGAVDEFFFEGSDRRQVGNHTTFMESLADGVGLTGTGIVLSINSAVNQNVNYSESFPANPDNMTLFVIAQHCDYHPKYHIPPSENFDPYRQVVKVGSECQFHGYIKGFNEATRRYIVVVNKVSSMVARAQIAQSESEPHLDMFHRLDRANQSSQPAPQTPRRTPSLDFEPTPSVATQGPSTPSSTGIPHSTNSTSSSTTSNKNKKRPRRQAASRSRADTSYNSTKKH</sequence>
<gene>
    <name evidence="2" type="ORF">MELLADRAFT_84523</name>
</gene>
<dbReference type="AlphaFoldDB" id="F4SCB7"/>
<evidence type="ECO:0000313" key="2">
    <source>
        <dbReference type="EMBL" id="EGF97709.1"/>
    </source>
</evidence>
<dbReference type="InParanoid" id="F4SCB7"/>
<feature type="region of interest" description="Disordered" evidence="1">
    <location>
        <begin position="307"/>
        <end position="385"/>
    </location>
</feature>
<evidence type="ECO:0000313" key="3">
    <source>
        <dbReference type="Proteomes" id="UP000001072"/>
    </source>
</evidence>
<dbReference type="Proteomes" id="UP000001072">
    <property type="component" value="Unassembled WGS sequence"/>
</dbReference>
<feature type="compositionally biased region" description="Low complexity" evidence="1">
    <location>
        <begin position="348"/>
        <end position="359"/>
    </location>
</feature>
<dbReference type="EMBL" id="GL883205">
    <property type="protein sequence ID" value="EGF97709.1"/>
    <property type="molecule type" value="Genomic_DNA"/>
</dbReference>
<dbReference type="RefSeq" id="XP_007419032.1">
    <property type="nucleotide sequence ID" value="XM_007418970.1"/>
</dbReference>
<keyword evidence="3" id="KW-1185">Reference proteome</keyword>
<dbReference type="GeneID" id="18933504"/>
<feature type="compositionally biased region" description="Polar residues" evidence="1">
    <location>
        <begin position="307"/>
        <end position="320"/>
    </location>
</feature>
<dbReference type="VEuPathDB" id="FungiDB:MELLADRAFT_84523"/>
<evidence type="ECO:0000256" key="1">
    <source>
        <dbReference type="SAM" id="MobiDB-lite"/>
    </source>
</evidence>
<name>F4SCB7_MELLP</name>
<reference evidence="3" key="1">
    <citation type="journal article" date="2011" name="Proc. Natl. Acad. Sci. U.S.A.">
        <title>Obligate biotrophy features unraveled by the genomic analysis of rust fungi.</title>
        <authorList>
            <person name="Duplessis S."/>
            <person name="Cuomo C.A."/>
            <person name="Lin Y.-C."/>
            <person name="Aerts A."/>
            <person name="Tisserant E."/>
            <person name="Veneault-Fourrey C."/>
            <person name="Joly D.L."/>
            <person name="Hacquard S."/>
            <person name="Amselem J."/>
            <person name="Cantarel B.L."/>
            <person name="Chiu R."/>
            <person name="Coutinho P.M."/>
            <person name="Feau N."/>
            <person name="Field M."/>
            <person name="Frey P."/>
            <person name="Gelhaye E."/>
            <person name="Goldberg J."/>
            <person name="Grabherr M.G."/>
            <person name="Kodira C.D."/>
            <person name="Kohler A."/>
            <person name="Kuees U."/>
            <person name="Lindquist E.A."/>
            <person name="Lucas S.M."/>
            <person name="Mago R."/>
            <person name="Mauceli E."/>
            <person name="Morin E."/>
            <person name="Murat C."/>
            <person name="Pangilinan J.L."/>
            <person name="Park R."/>
            <person name="Pearson M."/>
            <person name="Quesneville H."/>
            <person name="Rouhier N."/>
            <person name="Sakthikumar S."/>
            <person name="Salamov A.A."/>
            <person name="Schmutz J."/>
            <person name="Selles B."/>
            <person name="Shapiro H."/>
            <person name="Tanguay P."/>
            <person name="Tuskan G.A."/>
            <person name="Henrissat B."/>
            <person name="Van de Peer Y."/>
            <person name="Rouze P."/>
            <person name="Ellis J.G."/>
            <person name="Dodds P.N."/>
            <person name="Schein J.E."/>
            <person name="Zhong S."/>
            <person name="Hamelin R.C."/>
            <person name="Grigoriev I.V."/>
            <person name="Szabo L.J."/>
            <person name="Martin F."/>
        </authorList>
    </citation>
    <scope>NUCLEOTIDE SEQUENCE [LARGE SCALE GENOMIC DNA]</scope>
    <source>
        <strain evidence="3">98AG31 / pathotype 3-4-7</strain>
    </source>
</reference>